<dbReference type="InterPro" id="IPR017946">
    <property type="entry name" value="PLC-like_Pdiesterase_TIM-brl"/>
</dbReference>
<dbReference type="GO" id="GO:0008081">
    <property type="term" value="F:phosphoric diester hydrolase activity"/>
    <property type="evidence" value="ECO:0007669"/>
    <property type="project" value="InterPro"/>
</dbReference>
<dbReference type="CDD" id="cd08561">
    <property type="entry name" value="GDPD_cytoplasmic_ScUgpQ2_like"/>
    <property type="match status" value="1"/>
</dbReference>
<reference evidence="2 3" key="1">
    <citation type="journal article" date="2013" name="ISME J.">
        <title>A metabolic model for members of the genus Tetrasphaera involved in enhanced biological phosphorus removal.</title>
        <authorList>
            <person name="Kristiansen R."/>
            <person name="Nguyen H.T.T."/>
            <person name="Saunders A.M."/>
            <person name="Nielsen J.L."/>
            <person name="Wimmer R."/>
            <person name="Le V.Q."/>
            <person name="McIlroy S.J."/>
            <person name="Petrovski S."/>
            <person name="Seviour R.J."/>
            <person name="Calteau A."/>
            <person name="Nielsen K.L."/>
            <person name="Nielsen P.H."/>
        </authorList>
    </citation>
    <scope>NUCLEOTIDE SEQUENCE [LARGE SCALE GENOMIC DNA]</scope>
    <source>
        <strain evidence="2 3">Ben110</strain>
    </source>
</reference>
<dbReference type="EMBL" id="CAJA01000003">
    <property type="protein sequence ID" value="CCH71634.1"/>
    <property type="molecule type" value="Genomic_DNA"/>
</dbReference>
<dbReference type="InterPro" id="IPR030395">
    <property type="entry name" value="GP_PDE_dom"/>
</dbReference>
<dbReference type="STRING" id="1193182.BN11_1000003"/>
<dbReference type="Gene3D" id="3.20.20.190">
    <property type="entry name" value="Phosphatidylinositol (PI) phosphodiesterase"/>
    <property type="match status" value="1"/>
</dbReference>
<dbReference type="PANTHER" id="PTHR43805:SF1">
    <property type="entry name" value="GP-PDE DOMAIN-CONTAINING PROTEIN"/>
    <property type="match status" value="1"/>
</dbReference>
<keyword evidence="3" id="KW-1185">Reference proteome</keyword>
<dbReference type="SUPFAM" id="SSF51695">
    <property type="entry name" value="PLC-like phosphodiesterases"/>
    <property type="match status" value="1"/>
</dbReference>
<dbReference type="GO" id="GO:0006629">
    <property type="term" value="P:lipid metabolic process"/>
    <property type="evidence" value="ECO:0007669"/>
    <property type="project" value="InterPro"/>
</dbReference>
<dbReference type="AlphaFoldDB" id="W6JZY5"/>
<comment type="caution">
    <text evidence="2">The sequence shown here is derived from an EMBL/GenBank/DDBJ whole genome shotgun (WGS) entry which is preliminary data.</text>
</comment>
<dbReference type="RefSeq" id="WP_157044030.1">
    <property type="nucleotide sequence ID" value="NZ_HG764815.1"/>
</dbReference>
<organism evidence="2 3">
    <name type="scientific">Nostocoides australiense Ben110</name>
    <dbReference type="NCBI Taxonomy" id="1193182"/>
    <lineage>
        <taxon>Bacteria</taxon>
        <taxon>Bacillati</taxon>
        <taxon>Actinomycetota</taxon>
        <taxon>Actinomycetes</taxon>
        <taxon>Micrococcales</taxon>
        <taxon>Intrasporangiaceae</taxon>
        <taxon>Nostocoides</taxon>
    </lineage>
</organism>
<dbReference type="Proteomes" id="UP000035763">
    <property type="component" value="Unassembled WGS sequence"/>
</dbReference>
<dbReference type="OrthoDB" id="5241788at2"/>
<dbReference type="PANTHER" id="PTHR43805">
    <property type="entry name" value="GLYCEROPHOSPHORYL DIESTER PHOSPHODIESTERASE"/>
    <property type="match status" value="1"/>
</dbReference>
<dbReference type="PROSITE" id="PS51704">
    <property type="entry name" value="GP_PDE"/>
    <property type="match status" value="1"/>
</dbReference>
<dbReference type="Pfam" id="PF03009">
    <property type="entry name" value="GDPD"/>
    <property type="match status" value="1"/>
</dbReference>
<protein>
    <submittedName>
        <fullName evidence="2">Putative glycerophosphoryl diester phosphodiesterase</fullName>
    </submittedName>
</protein>
<name>W6JZY5_9MICO</name>
<proteinExistence type="predicted"/>
<evidence type="ECO:0000313" key="3">
    <source>
        <dbReference type="Proteomes" id="UP000035763"/>
    </source>
</evidence>
<accession>W6JZY5</accession>
<evidence type="ECO:0000259" key="1">
    <source>
        <dbReference type="PROSITE" id="PS51704"/>
    </source>
</evidence>
<gene>
    <name evidence="2" type="ORF">BN11_1000003</name>
</gene>
<sequence length="262" mass="28566">MRAADHPYFDLTGPVGLAHRGGALYAPNAQRENTIAAFRHAIDLGFRYLETDVHATADGALVAFHDTHLDRVTDGSGAIAALRHTDLAQVRTPTGDGIPLLAEVLEEFPGAHVNIDVKAPGAIAPLVETVERMRVRDRVCVGSFSERRLRAVRKALGPRLATAAGMTGVAALRFTPWLVSRLLHSPAAVLQIPTHHVVRGRRVELVTPALVRRAHDIGKHVHVWTIDEPDEMHRLLDLGVDGIVTDRPDALREVFAERGLTV</sequence>
<evidence type="ECO:0000313" key="2">
    <source>
        <dbReference type="EMBL" id="CCH71634.1"/>
    </source>
</evidence>
<feature type="domain" description="GP-PDE" evidence="1">
    <location>
        <begin position="14"/>
        <end position="255"/>
    </location>
</feature>